<dbReference type="PANTHER" id="PTHR43877">
    <property type="entry name" value="AMINOALKYLPHOSPHONATE N-ACETYLTRANSFERASE-RELATED-RELATED"/>
    <property type="match status" value="1"/>
</dbReference>
<keyword evidence="5" id="KW-1185">Reference proteome</keyword>
<evidence type="ECO:0000313" key="4">
    <source>
        <dbReference type="EMBL" id="TWD82793.1"/>
    </source>
</evidence>
<dbReference type="InterPro" id="IPR050832">
    <property type="entry name" value="Bact_Acetyltransf"/>
</dbReference>
<dbReference type="RefSeq" id="WP_238334913.1">
    <property type="nucleotide sequence ID" value="NZ_VIVK01000001.1"/>
</dbReference>
<keyword evidence="1 4" id="KW-0808">Transferase</keyword>
<dbReference type="PANTHER" id="PTHR43877:SF1">
    <property type="entry name" value="ACETYLTRANSFERASE"/>
    <property type="match status" value="1"/>
</dbReference>
<name>A0A561BVG4_9ACTN</name>
<dbReference type="AlphaFoldDB" id="A0A561BVG4"/>
<sequence length="328" mass="37237">MEILRVDGRDNAIFERYFRLREEVRQAEQEFPAGFSREDAQVMFATEHSDVRVEGLGLVDGDSWLGMAWLDWWLEENTDVLDVEIVVAPQYRRQGVASKLLDVIVDKARADGRTRLSTNVIAGAADGTSSGTAFAEARGFVRTHEELHQVLRLPLSDEAIGKLDRPVTGYELVQWREHTPDEWLAEFADAHRAMSNDVPQGERGLEEMRWTPERIREAEARRIAQGRFCHTTVAVDGDGRLAAYTQLGGSTANRERLYQYDTFVRPEHRGHRLGMAVKIPNLRSLQADLTEPAIVHTWNAPENGPMIRVNEHLGFTPSDRRVALQRTL</sequence>
<dbReference type="Pfam" id="PF00583">
    <property type="entry name" value="Acetyltransf_1"/>
    <property type="match status" value="1"/>
</dbReference>
<gene>
    <name evidence="4" type="ORF">FB561_3936</name>
</gene>
<dbReference type="PROSITE" id="PS51186">
    <property type="entry name" value="GNAT"/>
    <property type="match status" value="1"/>
</dbReference>
<dbReference type="InterPro" id="IPR016181">
    <property type="entry name" value="Acyl_CoA_acyltransferase"/>
</dbReference>
<keyword evidence="2" id="KW-0012">Acyltransferase</keyword>
<dbReference type="CDD" id="cd04301">
    <property type="entry name" value="NAT_SF"/>
    <property type="match status" value="1"/>
</dbReference>
<accession>A0A561BVG4</accession>
<feature type="domain" description="N-acetyltransferase" evidence="3">
    <location>
        <begin position="1"/>
        <end position="166"/>
    </location>
</feature>
<dbReference type="EMBL" id="VIVK01000001">
    <property type="protein sequence ID" value="TWD82793.1"/>
    <property type="molecule type" value="Genomic_DNA"/>
</dbReference>
<evidence type="ECO:0000313" key="5">
    <source>
        <dbReference type="Proteomes" id="UP000318380"/>
    </source>
</evidence>
<evidence type="ECO:0000256" key="2">
    <source>
        <dbReference type="ARBA" id="ARBA00023315"/>
    </source>
</evidence>
<comment type="caution">
    <text evidence="4">The sequence shown here is derived from an EMBL/GenBank/DDBJ whole genome shotgun (WGS) entry which is preliminary data.</text>
</comment>
<dbReference type="Gene3D" id="3.40.630.30">
    <property type="match status" value="1"/>
</dbReference>
<evidence type="ECO:0000256" key="1">
    <source>
        <dbReference type="ARBA" id="ARBA00022679"/>
    </source>
</evidence>
<organism evidence="4 5">
    <name type="scientific">Kribbella amoyensis</name>
    <dbReference type="NCBI Taxonomy" id="996641"/>
    <lineage>
        <taxon>Bacteria</taxon>
        <taxon>Bacillati</taxon>
        <taxon>Actinomycetota</taxon>
        <taxon>Actinomycetes</taxon>
        <taxon>Propionibacteriales</taxon>
        <taxon>Kribbellaceae</taxon>
        <taxon>Kribbella</taxon>
    </lineage>
</organism>
<dbReference type="GO" id="GO:0016747">
    <property type="term" value="F:acyltransferase activity, transferring groups other than amino-acyl groups"/>
    <property type="evidence" value="ECO:0007669"/>
    <property type="project" value="InterPro"/>
</dbReference>
<dbReference type="Proteomes" id="UP000318380">
    <property type="component" value="Unassembled WGS sequence"/>
</dbReference>
<proteinExistence type="predicted"/>
<dbReference type="InterPro" id="IPR000182">
    <property type="entry name" value="GNAT_dom"/>
</dbReference>
<evidence type="ECO:0000259" key="3">
    <source>
        <dbReference type="PROSITE" id="PS51186"/>
    </source>
</evidence>
<dbReference type="SUPFAM" id="SSF55729">
    <property type="entry name" value="Acyl-CoA N-acyltransferases (Nat)"/>
    <property type="match status" value="2"/>
</dbReference>
<protein>
    <submittedName>
        <fullName evidence="4">Acetyltransferase (GNAT) family protein</fullName>
    </submittedName>
</protein>
<reference evidence="4 5" key="1">
    <citation type="submission" date="2019-06" db="EMBL/GenBank/DDBJ databases">
        <title>Sequencing the genomes of 1000 actinobacteria strains.</title>
        <authorList>
            <person name="Klenk H.-P."/>
        </authorList>
    </citation>
    <scope>NUCLEOTIDE SEQUENCE [LARGE SCALE GENOMIC DNA]</scope>
    <source>
        <strain evidence="4 5">DSM 24683</strain>
    </source>
</reference>